<protein>
    <recommendedName>
        <fullName evidence="4">DUF4412 domain-containing protein</fullName>
    </recommendedName>
</protein>
<accession>V4PJW7</accession>
<dbReference type="AlphaFoldDB" id="V4PJW7"/>
<feature type="region of interest" description="Disordered" evidence="1">
    <location>
        <begin position="218"/>
        <end position="240"/>
    </location>
</feature>
<proteinExistence type="predicted"/>
<keyword evidence="3" id="KW-1185">Reference proteome</keyword>
<name>V4PJW7_9CAUL</name>
<dbReference type="Proteomes" id="UP000017837">
    <property type="component" value="Unassembled WGS sequence"/>
</dbReference>
<feature type="compositionally biased region" description="Low complexity" evidence="1">
    <location>
        <begin position="231"/>
        <end position="240"/>
    </location>
</feature>
<dbReference type="EMBL" id="AWGB01000004">
    <property type="protein sequence ID" value="ESQ94257.1"/>
    <property type="molecule type" value="Genomic_DNA"/>
</dbReference>
<evidence type="ECO:0008006" key="4">
    <source>
        <dbReference type="Google" id="ProtNLM"/>
    </source>
</evidence>
<organism evidence="2 3">
    <name type="scientific">Asticcacaulis benevestitus DSM 16100 = ATCC BAA-896</name>
    <dbReference type="NCBI Taxonomy" id="1121022"/>
    <lineage>
        <taxon>Bacteria</taxon>
        <taxon>Pseudomonadati</taxon>
        <taxon>Pseudomonadota</taxon>
        <taxon>Alphaproteobacteria</taxon>
        <taxon>Caulobacterales</taxon>
        <taxon>Caulobacteraceae</taxon>
        <taxon>Asticcacaulis</taxon>
    </lineage>
</organism>
<evidence type="ECO:0000313" key="3">
    <source>
        <dbReference type="Proteomes" id="UP000017837"/>
    </source>
</evidence>
<comment type="caution">
    <text evidence="2">The sequence shown here is derived from an EMBL/GenBank/DDBJ whole genome shotgun (WGS) entry which is preliminary data.</text>
</comment>
<evidence type="ECO:0000313" key="2">
    <source>
        <dbReference type="EMBL" id="ESQ94257.1"/>
    </source>
</evidence>
<evidence type="ECO:0000256" key="1">
    <source>
        <dbReference type="SAM" id="MobiDB-lite"/>
    </source>
</evidence>
<gene>
    <name evidence="2" type="ORF">ABENE_01745</name>
</gene>
<sequence length="240" mass="25366">MNLGVENMAVSVWQTVSATVLALGLICTPVAEAQDIDDLSGPVVHADLYARVKVAGFAAPVDLRQSGQKTRVDVTSGGVLQTYIGDRDKGVLISMTATGQNRMALVFPLDHAEGVIPLPLELPVLVRQATVKPVGASIVGGRPCRVMEFSGYLNQSGIICVSPDNIILQMTKQGRREPLFQVIELTVGRQEAKWFRVPPEYQVAVVPGIGGASASGSGGLIEQPMPPPVVKPKAAPGIRP</sequence>
<dbReference type="PATRIC" id="fig|1121022.4.peg.347"/>
<reference evidence="2 3" key="1">
    <citation type="journal article" date="2014" name="Nature">
        <title>Sequential evolution of bacterial morphology by co-option of a developmental regulator.</title>
        <authorList>
            <person name="Jiang C."/>
            <person name="Brown P.J."/>
            <person name="Ducret A."/>
            <person name="Brun Y.V."/>
        </authorList>
    </citation>
    <scope>NUCLEOTIDE SEQUENCE [LARGE SCALE GENOMIC DNA]</scope>
    <source>
        <strain evidence="2 3">DSM 16100</strain>
    </source>
</reference>
<dbReference type="eggNOG" id="ENOG50344J5">
    <property type="taxonomic scope" value="Bacteria"/>
</dbReference>